<evidence type="ECO:0000256" key="3">
    <source>
        <dbReference type="SAM" id="Phobius"/>
    </source>
</evidence>
<feature type="transmembrane region" description="Helical" evidence="3">
    <location>
        <begin position="44"/>
        <end position="64"/>
    </location>
</feature>
<evidence type="ECO:0000313" key="5">
    <source>
        <dbReference type="EMBL" id="KAK7605821.1"/>
    </source>
</evidence>
<evidence type="ECO:0000313" key="6">
    <source>
        <dbReference type="Proteomes" id="UP001367316"/>
    </source>
</evidence>
<dbReference type="EMBL" id="JBBPBF010000066">
    <property type="protein sequence ID" value="KAK7605821.1"/>
    <property type="molecule type" value="Genomic_DNA"/>
</dbReference>
<keyword evidence="6" id="KW-1185">Reference proteome</keyword>
<dbReference type="Proteomes" id="UP001367316">
    <property type="component" value="Unassembled WGS sequence"/>
</dbReference>
<dbReference type="CDD" id="cd00067">
    <property type="entry name" value="GAL4"/>
    <property type="match status" value="1"/>
</dbReference>
<evidence type="ECO:0000256" key="2">
    <source>
        <dbReference type="SAM" id="MobiDB-lite"/>
    </source>
</evidence>
<protein>
    <recommendedName>
        <fullName evidence="4">Zn(2)-C6 fungal-type domain-containing protein</fullName>
    </recommendedName>
</protein>
<feature type="domain" description="Zn(2)-C6 fungal-type" evidence="4">
    <location>
        <begin position="9"/>
        <end position="42"/>
    </location>
</feature>
<dbReference type="InterPro" id="IPR036864">
    <property type="entry name" value="Zn2-C6_fun-type_DNA-bd_sf"/>
</dbReference>
<dbReference type="PROSITE" id="PS00463">
    <property type="entry name" value="ZN2_CY6_FUNGAL_1"/>
    <property type="match status" value="1"/>
</dbReference>
<keyword evidence="3" id="KW-1133">Transmembrane helix</keyword>
<dbReference type="InterPro" id="IPR001138">
    <property type="entry name" value="Zn2Cys6_DnaBD"/>
</dbReference>
<dbReference type="Pfam" id="PF00172">
    <property type="entry name" value="Zn_clus"/>
    <property type="match status" value="1"/>
</dbReference>
<accession>A0ABR1MSC2</accession>
<dbReference type="PROSITE" id="PS50048">
    <property type="entry name" value="ZN2_CY6_FUNGAL_2"/>
    <property type="match status" value="1"/>
</dbReference>
<feature type="region of interest" description="Disordered" evidence="2">
    <location>
        <begin position="84"/>
        <end position="138"/>
    </location>
</feature>
<feature type="region of interest" description="Disordered" evidence="2">
    <location>
        <begin position="256"/>
        <end position="285"/>
    </location>
</feature>
<keyword evidence="3" id="KW-0812">Transmembrane</keyword>
<comment type="caution">
    <text evidence="5">The sequence shown here is derived from an EMBL/GenBank/DDBJ whole genome shotgun (WGS) entry which is preliminary data.</text>
</comment>
<dbReference type="Gene3D" id="4.10.240.10">
    <property type="entry name" value="Zn(2)-C6 fungal-type DNA-binding domain"/>
    <property type="match status" value="1"/>
</dbReference>
<keyword evidence="1" id="KW-0539">Nucleus</keyword>
<sequence>MDIDKTLQACDRCRRLKTRCININDSRSPCTNCKKRGLPCKYRAIVWIIFFILPPQVTTFVVAIELTLSQYIIKQKQESSDTLAQLPLPPLPQQQQKQAVAARDHATGDPVGENQIAKDVVMDDQTARDATGEDDDEKEIPREDLDMEDVIAGDVNLGDFNMADVTAGNVGLEDFNMECGVTARDFSLGGDLCMGQDTSQSSLTSFLLTPNGTMLNDDGLFMDLMVHDPFMLSLPPLPHPTDGKGDAAQPTPFTAAAAQPYSCSSSSTSSSSQPPSSMLESPSSSYTYAQSPKICLLDFQPPTEPETSKFGQQHSHQANAAAIMTDGFGLPRHRPHNDKDVAAMAMLGKNVIRELKAMCDRVRTDQCISLARTSLIARRVARRKSMR</sequence>
<evidence type="ECO:0000259" key="4">
    <source>
        <dbReference type="PROSITE" id="PS50048"/>
    </source>
</evidence>
<proteinExistence type="predicted"/>
<keyword evidence="3" id="KW-0472">Membrane</keyword>
<evidence type="ECO:0000256" key="1">
    <source>
        <dbReference type="ARBA" id="ARBA00023242"/>
    </source>
</evidence>
<organism evidence="5 6">
    <name type="scientific">Phyllosticta paracitricarpa</name>
    <dbReference type="NCBI Taxonomy" id="2016321"/>
    <lineage>
        <taxon>Eukaryota</taxon>
        <taxon>Fungi</taxon>
        <taxon>Dikarya</taxon>
        <taxon>Ascomycota</taxon>
        <taxon>Pezizomycotina</taxon>
        <taxon>Dothideomycetes</taxon>
        <taxon>Dothideomycetes incertae sedis</taxon>
        <taxon>Botryosphaeriales</taxon>
        <taxon>Phyllostictaceae</taxon>
        <taxon>Phyllosticta</taxon>
    </lineage>
</organism>
<gene>
    <name evidence="5" type="ORF">JOL62DRAFT_560721</name>
</gene>
<reference evidence="5 6" key="1">
    <citation type="submission" date="2024-04" db="EMBL/GenBank/DDBJ databases">
        <title>Phyllosticta paracitricarpa is synonymous to the EU quarantine fungus P. citricarpa based on phylogenomic analyses.</title>
        <authorList>
            <consortium name="Lawrence Berkeley National Laboratory"/>
            <person name="Van ingen-buijs V.A."/>
            <person name="Van westerhoven A.C."/>
            <person name="Haridas S."/>
            <person name="Skiadas P."/>
            <person name="Martin F."/>
            <person name="Groenewald J.Z."/>
            <person name="Crous P.W."/>
            <person name="Seidl M.F."/>
        </authorList>
    </citation>
    <scope>NUCLEOTIDE SEQUENCE [LARGE SCALE GENOMIC DNA]</scope>
    <source>
        <strain evidence="5 6">CBS 141358</strain>
    </source>
</reference>
<dbReference type="SUPFAM" id="SSF57701">
    <property type="entry name" value="Zn2/Cys6 DNA-binding domain"/>
    <property type="match status" value="1"/>
</dbReference>
<name>A0ABR1MSC2_9PEZI</name>